<protein>
    <submittedName>
        <fullName evidence="1">Uncharacterized protein</fullName>
    </submittedName>
</protein>
<evidence type="ECO:0000313" key="2">
    <source>
        <dbReference type="Proteomes" id="UP001164250"/>
    </source>
</evidence>
<name>A0ACC0ZZD3_9ROSI</name>
<accession>A0ACC0ZZD3</accession>
<organism evidence="1 2">
    <name type="scientific">Pistacia atlantica</name>
    <dbReference type="NCBI Taxonomy" id="434234"/>
    <lineage>
        <taxon>Eukaryota</taxon>
        <taxon>Viridiplantae</taxon>
        <taxon>Streptophyta</taxon>
        <taxon>Embryophyta</taxon>
        <taxon>Tracheophyta</taxon>
        <taxon>Spermatophyta</taxon>
        <taxon>Magnoliopsida</taxon>
        <taxon>eudicotyledons</taxon>
        <taxon>Gunneridae</taxon>
        <taxon>Pentapetalae</taxon>
        <taxon>rosids</taxon>
        <taxon>malvids</taxon>
        <taxon>Sapindales</taxon>
        <taxon>Anacardiaceae</taxon>
        <taxon>Pistacia</taxon>
    </lineage>
</organism>
<keyword evidence="2" id="KW-1185">Reference proteome</keyword>
<reference evidence="2" key="1">
    <citation type="journal article" date="2023" name="G3 (Bethesda)">
        <title>Genome assembly and association tests identify interacting loci associated with vigor, precocity, and sex in interspecific pistachio rootstocks.</title>
        <authorList>
            <person name="Palmer W."/>
            <person name="Jacygrad E."/>
            <person name="Sagayaradj S."/>
            <person name="Cavanaugh K."/>
            <person name="Han R."/>
            <person name="Bertier L."/>
            <person name="Beede B."/>
            <person name="Kafkas S."/>
            <person name="Golino D."/>
            <person name="Preece J."/>
            <person name="Michelmore R."/>
        </authorList>
    </citation>
    <scope>NUCLEOTIDE SEQUENCE [LARGE SCALE GENOMIC DNA]</scope>
</reference>
<dbReference type="EMBL" id="CM047909">
    <property type="protein sequence ID" value="KAJ0079123.1"/>
    <property type="molecule type" value="Genomic_DNA"/>
</dbReference>
<gene>
    <name evidence="1" type="ORF">Patl1_23626</name>
</gene>
<dbReference type="Proteomes" id="UP001164250">
    <property type="component" value="Chromosome 13"/>
</dbReference>
<evidence type="ECO:0000313" key="1">
    <source>
        <dbReference type="EMBL" id="KAJ0079123.1"/>
    </source>
</evidence>
<sequence>MYHRRDSLDEASSFNARRLIATNINGGLMCNCRRSLDEPVTPSLAATECYEPSEASIDWSVTIAEGFDKGSVTNFSIMASKIDDMEMVRNGSGNNGKKKLGNGLLSCPCEKAVSVGPNRVKCVLEVQRMGQHNTLRHMHESSKTHNVNKPPLAMSQSDRLSLPLFFFFAFKLFCVSIQFSRFV</sequence>
<proteinExistence type="predicted"/>
<comment type="caution">
    <text evidence="1">The sequence shown here is derived from an EMBL/GenBank/DDBJ whole genome shotgun (WGS) entry which is preliminary data.</text>
</comment>